<dbReference type="PROSITE" id="PS51186">
    <property type="entry name" value="GNAT"/>
    <property type="match status" value="1"/>
</dbReference>
<evidence type="ECO:0000313" key="4">
    <source>
        <dbReference type="Proteomes" id="UP000051248"/>
    </source>
</evidence>
<feature type="domain" description="N-acetyltransferase" evidence="1">
    <location>
        <begin position="1"/>
        <end position="99"/>
    </location>
</feature>
<protein>
    <submittedName>
        <fullName evidence="3">Uncharacterized protein</fullName>
    </submittedName>
</protein>
<dbReference type="STRING" id="1423775.FD03_GL000488"/>
<dbReference type="RefSeq" id="WP_025023754.1">
    <property type="nucleotide sequence ID" value="NZ_AZDZ01000011.1"/>
</dbReference>
<organism evidence="3 4">
    <name type="scientific">Companilactobacillus nodensis DSM 19682 = JCM 14932 = NBRC 107160</name>
    <dbReference type="NCBI Taxonomy" id="1423775"/>
    <lineage>
        <taxon>Bacteria</taxon>
        <taxon>Bacillati</taxon>
        <taxon>Bacillota</taxon>
        <taxon>Bacilli</taxon>
        <taxon>Lactobacillales</taxon>
        <taxon>Lactobacillaceae</taxon>
        <taxon>Companilactobacillus</taxon>
    </lineage>
</organism>
<dbReference type="PROSITE" id="PS51729">
    <property type="entry name" value="GNAT_YJDJ"/>
    <property type="match status" value="1"/>
</dbReference>
<dbReference type="InterPro" id="IPR000182">
    <property type="entry name" value="GNAT_dom"/>
</dbReference>
<dbReference type="PANTHER" id="PTHR31435:SF10">
    <property type="entry name" value="BSR4717 PROTEIN"/>
    <property type="match status" value="1"/>
</dbReference>
<dbReference type="PATRIC" id="fig|1423775.4.peg.497"/>
<dbReference type="InterPro" id="IPR045057">
    <property type="entry name" value="Gcn5-rel_NAT"/>
</dbReference>
<dbReference type="EMBL" id="AZDZ01000011">
    <property type="protein sequence ID" value="KRK79786.1"/>
    <property type="molecule type" value="Genomic_DNA"/>
</dbReference>
<dbReference type="InterPro" id="IPR031165">
    <property type="entry name" value="GNAT_YJDJ"/>
</dbReference>
<name>A0A0R1KIL9_9LACO</name>
<dbReference type="PANTHER" id="PTHR31435">
    <property type="entry name" value="PROTEIN NATD1"/>
    <property type="match status" value="1"/>
</dbReference>
<dbReference type="SUPFAM" id="SSF55729">
    <property type="entry name" value="Acyl-CoA N-acyltransferases (Nat)"/>
    <property type="match status" value="1"/>
</dbReference>
<evidence type="ECO:0000313" key="3">
    <source>
        <dbReference type="EMBL" id="KRK79786.1"/>
    </source>
</evidence>
<dbReference type="InterPro" id="IPR016181">
    <property type="entry name" value="Acyl_CoA_acyltransferase"/>
</dbReference>
<comment type="caution">
    <text evidence="3">The sequence shown here is derived from an EMBL/GenBank/DDBJ whole genome shotgun (WGS) entry which is preliminary data.</text>
</comment>
<gene>
    <name evidence="3" type="ORF">FD03_GL000488</name>
</gene>
<dbReference type="CDD" id="cd04301">
    <property type="entry name" value="NAT_SF"/>
    <property type="match status" value="1"/>
</dbReference>
<sequence>MEIKQEDGRFFIEEDELVGEITYSPVKDGVISIDHTFVNENYRGQGIAGKLLNEVLDYADGKNLKIVPVCEYAKFAFKNKPEIRYLLTENYQKLLEEER</sequence>
<reference evidence="3 4" key="1">
    <citation type="journal article" date="2015" name="Genome Announc.">
        <title>Expanding the biotechnology potential of lactobacilli through comparative genomics of 213 strains and associated genera.</title>
        <authorList>
            <person name="Sun Z."/>
            <person name="Harris H.M."/>
            <person name="McCann A."/>
            <person name="Guo C."/>
            <person name="Argimon S."/>
            <person name="Zhang W."/>
            <person name="Yang X."/>
            <person name="Jeffery I.B."/>
            <person name="Cooney J.C."/>
            <person name="Kagawa T.F."/>
            <person name="Liu W."/>
            <person name="Song Y."/>
            <person name="Salvetti E."/>
            <person name="Wrobel A."/>
            <person name="Rasinkangas P."/>
            <person name="Parkhill J."/>
            <person name="Rea M.C."/>
            <person name="O'Sullivan O."/>
            <person name="Ritari J."/>
            <person name="Douillard F.P."/>
            <person name="Paul Ross R."/>
            <person name="Yang R."/>
            <person name="Briner A.E."/>
            <person name="Felis G.E."/>
            <person name="de Vos W.M."/>
            <person name="Barrangou R."/>
            <person name="Klaenhammer T.R."/>
            <person name="Caufield P.W."/>
            <person name="Cui Y."/>
            <person name="Zhang H."/>
            <person name="O'Toole P.W."/>
        </authorList>
    </citation>
    <scope>NUCLEOTIDE SEQUENCE [LARGE SCALE GENOMIC DNA]</scope>
    <source>
        <strain evidence="3 4">DSM 19682</strain>
    </source>
</reference>
<dbReference type="eggNOG" id="COG2388">
    <property type="taxonomic scope" value="Bacteria"/>
</dbReference>
<dbReference type="OrthoDB" id="9793389at2"/>
<accession>A0A0R1KIL9</accession>
<dbReference type="Gene3D" id="3.40.630.30">
    <property type="match status" value="1"/>
</dbReference>
<evidence type="ECO:0000259" key="1">
    <source>
        <dbReference type="PROSITE" id="PS51186"/>
    </source>
</evidence>
<evidence type="ECO:0000259" key="2">
    <source>
        <dbReference type="PROSITE" id="PS51729"/>
    </source>
</evidence>
<dbReference type="Proteomes" id="UP000051248">
    <property type="component" value="Unassembled WGS sequence"/>
</dbReference>
<dbReference type="GO" id="GO:0016747">
    <property type="term" value="F:acyltransferase activity, transferring groups other than amino-acyl groups"/>
    <property type="evidence" value="ECO:0007669"/>
    <property type="project" value="InterPro"/>
</dbReference>
<proteinExistence type="predicted"/>
<keyword evidence="4" id="KW-1185">Reference proteome</keyword>
<dbReference type="AlphaFoldDB" id="A0A0R1KIL9"/>
<feature type="domain" description="N-acetyltransferase" evidence="2">
    <location>
        <begin position="2"/>
        <end position="88"/>
    </location>
</feature>
<dbReference type="Pfam" id="PF14542">
    <property type="entry name" value="Acetyltransf_CG"/>
    <property type="match status" value="1"/>
</dbReference>